<dbReference type="Gene3D" id="3.40.50.12700">
    <property type="match status" value="1"/>
</dbReference>
<sequence length="249" mass="27398">GCGRSGVNREQVGSWVSVTRGSRGGGKRKRLASPDLAHTNRFAPLSEDVGCISSGVAVLEAAPSNSQGISPPSKGGIKRASKPRQVVVVGDSIIKRVDRVICRADRLNRTVCCLPGARVRHVVDRVDRLLGGAGDDPAVMVHIGTNDKVSGRWKDLKNDFRELGSKLKKRSSKVVFSEILPVPRATVERQREIREVNAWLKAWCRKEGFGFLEHWAHFALGYILYSCDRLHLNGRGSAVLGERMVKRLE</sequence>
<evidence type="ECO:0000259" key="1">
    <source>
        <dbReference type="Pfam" id="PF13472"/>
    </source>
</evidence>
<dbReference type="Ensembl" id="ENSLLET00000013265.1">
    <property type="protein sequence ID" value="ENSLLEP00000012771.1"/>
    <property type="gene ID" value="ENSLLEG00000008075.1"/>
</dbReference>
<name>A0A8C5MDP1_9ANUR</name>
<dbReference type="PANTHER" id="PTHR30383:SF5">
    <property type="entry name" value="SGNH HYDROLASE-TYPE ESTERASE DOMAIN-CONTAINING PROTEIN"/>
    <property type="match status" value="1"/>
</dbReference>
<dbReference type="Pfam" id="PF13472">
    <property type="entry name" value="Lipase_GDSL_2"/>
    <property type="match status" value="1"/>
</dbReference>
<accession>A0A8C5MDP1</accession>
<dbReference type="InterPro" id="IPR013830">
    <property type="entry name" value="SGNH_hydro"/>
</dbReference>
<dbReference type="PANTHER" id="PTHR30383">
    <property type="entry name" value="THIOESTERASE 1/PROTEASE 1/LYSOPHOSPHOLIPASE L1"/>
    <property type="match status" value="1"/>
</dbReference>
<feature type="domain" description="SGNH hydrolase-type esterase" evidence="1">
    <location>
        <begin position="105"/>
        <end position="238"/>
    </location>
</feature>
<reference evidence="2" key="2">
    <citation type="submission" date="2025-09" db="UniProtKB">
        <authorList>
            <consortium name="Ensembl"/>
        </authorList>
    </citation>
    <scope>IDENTIFICATION</scope>
</reference>
<reference evidence="2" key="1">
    <citation type="submission" date="2025-08" db="UniProtKB">
        <authorList>
            <consortium name="Ensembl"/>
        </authorList>
    </citation>
    <scope>IDENTIFICATION</scope>
</reference>
<organism evidence="2 3">
    <name type="scientific">Leptobrachium leishanense</name>
    <name type="common">Leishan spiny toad</name>
    <dbReference type="NCBI Taxonomy" id="445787"/>
    <lineage>
        <taxon>Eukaryota</taxon>
        <taxon>Metazoa</taxon>
        <taxon>Chordata</taxon>
        <taxon>Craniata</taxon>
        <taxon>Vertebrata</taxon>
        <taxon>Euteleostomi</taxon>
        <taxon>Amphibia</taxon>
        <taxon>Batrachia</taxon>
        <taxon>Anura</taxon>
        <taxon>Pelobatoidea</taxon>
        <taxon>Megophryidae</taxon>
        <taxon>Leptobrachium</taxon>
    </lineage>
</organism>
<dbReference type="GeneTree" id="ENSGT01070000253859"/>
<keyword evidence="3" id="KW-1185">Reference proteome</keyword>
<dbReference type="SUPFAM" id="SSF52266">
    <property type="entry name" value="SGNH hydrolase"/>
    <property type="match status" value="1"/>
</dbReference>
<evidence type="ECO:0000313" key="3">
    <source>
        <dbReference type="Proteomes" id="UP000694569"/>
    </source>
</evidence>
<dbReference type="GO" id="GO:0004622">
    <property type="term" value="F:phosphatidylcholine lysophospholipase activity"/>
    <property type="evidence" value="ECO:0007669"/>
    <property type="project" value="TreeGrafter"/>
</dbReference>
<dbReference type="AlphaFoldDB" id="A0A8C5MDP1"/>
<evidence type="ECO:0000313" key="2">
    <source>
        <dbReference type="Ensembl" id="ENSLLEP00000012771.1"/>
    </source>
</evidence>
<dbReference type="Proteomes" id="UP000694569">
    <property type="component" value="Unplaced"/>
</dbReference>
<dbReference type="InterPro" id="IPR051532">
    <property type="entry name" value="Ester_Hydrolysis_Enzymes"/>
</dbReference>
<dbReference type="Gene3D" id="3.40.50.12690">
    <property type="match status" value="1"/>
</dbReference>
<protein>
    <recommendedName>
        <fullName evidence="1">SGNH hydrolase-type esterase domain-containing protein</fullName>
    </recommendedName>
</protein>
<dbReference type="OrthoDB" id="10072345at2759"/>
<proteinExistence type="predicted"/>